<evidence type="ECO:0000256" key="1">
    <source>
        <dbReference type="PROSITE-ProRule" id="PRU00339"/>
    </source>
</evidence>
<keyword evidence="2" id="KW-1133">Transmembrane helix</keyword>
<dbReference type="SUPFAM" id="SSF48452">
    <property type="entry name" value="TPR-like"/>
    <property type="match status" value="1"/>
</dbReference>
<dbReference type="OrthoDB" id="1933450at2"/>
<feature type="repeat" description="TPR" evidence="1">
    <location>
        <begin position="223"/>
        <end position="256"/>
    </location>
</feature>
<dbReference type="InterPro" id="IPR019734">
    <property type="entry name" value="TPR_rpt"/>
</dbReference>
<keyword evidence="2" id="KW-0472">Membrane</keyword>
<accession>A0A1I2KR11</accession>
<organism evidence="3 4">
    <name type="scientific">Halobacillus alkaliphilus</name>
    <dbReference type="NCBI Taxonomy" id="396056"/>
    <lineage>
        <taxon>Bacteria</taxon>
        <taxon>Bacillati</taxon>
        <taxon>Bacillota</taxon>
        <taxon>Bacilli</taxon>
        <taxon>Bacillales</taxon>
        <taxon>Bacillaceae</taxon>
        <taxon>Halobacillus</taxon>
    </lineage>
</organism>
<dbReference type="PROSITE" id="PS50005">
    <property type="entry name" value="TPR"/>
    <property type="match status" value="1"/>
</dbReference>
<evidence type="ECO:0000256" key="2">
    <source>
        <dbReference type="SAM" id="Phobius"/>
    </source>
</evidence>
<proteinExistence type="predicted"/>
<dbReference type="RefSeq" id="WP_089750644.1">
    <property type="nucleotide sequence ID" value="NZ_FOOG01000005.1"/>
</dbReference>
<feature type="transmembrane region" description="Helical" evidence="2">
    <location>
        <begin position="6"/>
        <end position="28"/>
    </location>
</feature>
<keyword evidence="1" id="KW-0802">TPR repeat</keyword>
<dbReference type="Proteomes" id="UP000198897">
    <property type="component" value="Unassembled WGS sequence"/>
</dbReference>
<dbReference type="SMART" id="SM00028">
    <property type="entry name" value="TPR"/>
    <property type="match status" value="1"/>
</dbReference>
<gene>
    <name evidence="3" type="ORF">SAMN05216353_10557</name>
</gene>
<feature type="transmembrane region" description="Helical" evidence="2">
    <location>
        <begin position="40"/>
        <end position="64"/>
    </location>
</feature>
<dbReference type="Gene3D" id="1.25.40.10">
    <property type="entry name" value="Tetratricopeptide repeat domain"/>
    <property type="match status" value="1"/>
</dbReference>
<name>A0A1I2KR11_9BACI</name>
<sequence>MDNQSLPLILITFYLIHGVLIAFSSHFLNKLVKKEDEGVISWICVVSFFIPIAGEIFGLITWMISKHFGSNQMLDEYDDYIKFEPLNLEQLRYQAEENMDLLPIGEAILSDESKDHKDLILRLINSNITNKGKYLNLGLTNNDSETVHYSATTLNVLNNRMEKELEQAKLTFDPAHPATIQKLVQVYERFINSGLLEQNAQKRLEEEYVDVLEREVKNLQEAPWLYFNLGKIYKRTGQEDRAILAFNSLIEHFPNEPEGYLELMEIYYDKRNWSSLKSLTGRLYEHVPEEKIPEKQRFIVRHIGGIGV</sequence>
<dbReference type="EMBL" id="FOOG01000005">
    <property type="protein sequence ID" value="SFF67561.1"/>
    <property type="molecule type" value="Genomic_DNA"/>
</dbReference>
<evidence type="ECO:0000313" key="3">
    <source>
        <dbReference type="EMBL" id="SFF67561.1"/>
    </source>
</evidence>
<evidence type="ECO:0000313" key="4">
    <source>
        <dbReference type="Proteomes" id="UP000198897"/>
    </source>
</evidence>
<keyword evidence="2" id="KW-0812">Transmembrane</keyword>
<dbReference type="InterPro" id="IPR011990">
    <property type="entry name" value="TPR-like_helical_dom_sf"/>
</dbReference>
<dbReference type="AlphaFoldDB" id="A0A1I2KR11"/>
<protein>
    <submittedName>
        <fullName evidence="3">Uncharacterized protein</fullName>
    </submittedName>
</protein>
<keyword evidence="4" id="KW-1185">Reference proteome</keyword>
<reference evidence="4" key="1">
    <citation type="submission" date="2016-10" db="EMBL/GenBank/DDBJ databases">
        <authorList>
            <person name="Varghese N."/>
            <person name="Submissions S."/>
        </authorList>
    </citation>
    <scope>NUCLEOTIDE SEQUENCE [LARGE SCALE GENOMIC DNA]</scope>
    <source>
        <strain evidence="4">FP5</strain>
    </source>
</reference>